<dbReference type="RefSeq" id="WP_173219313.1">
    <property type="nucleotide sequence ID" value="NZ_CP048104.1"/>
</dbReference>
<proteinExistence type="predicted"/>
<sequence length="200" mass="23198">MTKRVWRNKDSLGEIYVTLNKTTDSVLGLTKKIFSGVKNFGVVNYISITTESEGEDAFVAHLNDQEVEIYESLDRIKVTTKSPDYDLINFMTNNNDLKDIDFDLSTICYNEMGKTILIPDAVNLFLNVEHDWERWSLYIDINTDIFVPFDLVRNETTEEMARKNAPQLKALIDGLLDRLPVISWNWETGPDYLKEYLEQL</sequence>
<dbReference type="Proteomes" id="UP000503088">
    <property type="component" value="Chromosome"/>
</dbReference>
<dbReference type="AlphaFoldDB" id="A0A7D3XHE9"/>
<dbReference type="EMBL" id="CP048104">
    <property type="protein sequence ID" value="QKG83139.1"/>
    <property type="molecule type" value="Genomic_DNA"/>
</dbReference>
<evidence type="ECO:0000313" key="2">
    <source>
        <dbReference type="Proteomes" id="UP000503088"/>
    </source>
</evidence>
<keyword evidence="2" id="KW-1185">Reference proteome</keyword>
<gene>
    <name evidence="1" type="ORF">GXN76_00795</name>
</gene>
<reference evidence="1 2" key="1">
    <citation type="submission" date="2020-01" db="EMBL/GenBank/DDBJ databases">
        <authorList>
            <person name="Gulvik C.A."/>
            <person name="Batra D.G."/>
        </authorList>
    </citation>
    <scope>NUCLEOTIDE SEQUENCE [LARGE SCALE GENOMIC DNA]</scope>
    <source>
        <strain evidence="1 2">W9323</strain>
    </source>
</reference>
<accession>A0A7D3XHE9</accession>
<evidence type="ECO:0000313" key="1">
    <source>
        <dbReference type="EMBL" id="QKG83139.1"/>
    </source>
</evidence>
<name>A0A7D3XHE9_9BACL</name>
<protein>
    <submittedName>
        <fullName evidence="1">Uncharacterized protein</fullName>
    </submittedName>
</protein>
<organism evidence="1 2">
    <name type="scientific">Kroppenstedtia pulmonis</name>
    <dbReference type="NCBI Taxonomy" id="1380685"/>
    <lineage>
        <taxon>Bacteria</taxon>
        <taxon>Bacillati</taxon>
        <taxon>Bacillota</taxon>
        <taxon>Bacilli</taxon>
        <taxon>Bacillales</taxon>
        <taxon>Thermoactinomycetaceae</taxon>
        <taxon>Kroppenstedtia</taxon>
    </lineage>
</organism>
<dbReference type="KEGG" id="kpul:GXN76_00795"/>